<dbReference type="GO" id="GO:0005886">
    <property type="term" value="C:plasma membrane"/>
    <property type="evidence" value="ECO:0007669"/>
    <property type="project" value="TreeGrafter"/>
</dbReference>
<dbReference type="Gene3D" id="1.25.40.10">
    <property type="entry name" value="Tetratricopeptide repeat domain"/>
    <property type="match status" value="1"/>
</dbReference>
<dbReference type="GO" id="GO:0009506">
    <property type="term" value="C:plasmodesma"/>
    <property type="evidence" value="ECO:0007669"/>
    <property type="project" value="TreeGrafter"/>
</dbReference>
<dbReference type="GO" id="GO:0032051">
    <property type="term" value="F:clathrin light chain binding"/>
    <property type="evidence" value="ECO:0007669"/>
    <property type="project" value="TreeGrafter"/>
</dbReference>
<dbReference type="PANTHER" id="PTHR10292:SF1">
    <property type="entry name" value="CLATHRIN HEAVY CHAIN"/>
    <property type="match status" value="1"/>
</dbReference>
<sequence>MATTTLTTTQIGGEVFQDEILLTLIATRKQLIKLEKPRFDHEKRDQVFHDQKLFVREAQSNNIYVADEALNQIYTEEKDYKRFHKSIDLHDNLDQTRLAYKVGQHESIEVRHVSTCTYKKAERCWKSLDYQNMTTFIKVR</sequence>
<dbReference type="InterPro" id="IPR011990">
    <property type="entry name" value="TPR-like_helical_dom_sf"/>
</dbReference>
<evidence type="ECO:0000313" key="1">
    <source>
        <dbReference type="EMBL" id="CAK7337855.1"/>
    </source>
</evidence>
<dbReference type="GO" id="GO:0005794">
    <property type="term" value="C:Golgi apparatus"/>
    <property type="evidence" value="ECO:0007669"/>
    <property type="project" value="TreeGrafter"/>
</dbReference>
<dbReference type="EMBL" id="CAWUPB010001108">
    <property type="protein sequence ID" value="CAK7337855.1"/>
    <property type="molecule type" value="Genomic_DNA"/>
</dbReference>
<comment type="caution">
    <text evidence="1">The sequence shown here is derived from an EMBL/GenBank/DDBJ whole genome shotgun (WGS) entry which is preliminary data.</text>
</comment>
<dbReference type="GO" id="GO:0009507">
    <property type="term" value="C:chloroplast"/>
    <property type="evidence" value="ECO:0007669"/>
    <property type="project" value="TreeGrafter"/>
</dbReference>
<proteinExistence type="predicted"/>
<dbReference type="GO" id="GO:0006898">
    <property type="term" value="P:receptor-mediated endocytosis"/>
    <property type="evidence" value="ECO:0007669"/>
    <property type="project" value="TreeGrafter"/>
</dbReference>
<dbReference type="GO" id="GO:0071439">
    <property type="term" value="C:clathrin complex"/>
    <property type="evidence" value="ECO:0007669"/>
    <property type="project" value="TreeGrafter"/>
</dbReference>
<reference evidence="1 2" key="1">
    <citation type="submission" date="2024-01" db="EMBL/GenBank/DDBJ databases">
        <authorList>
            <person name="Waweru B."/>
        </authorList>
    </citation>
    <scope>NUCLEOTIDE SEQUENCE [LARGE SCALE GENOMIC DNA]</scope>
</reference>
<organism evidence="1 2">
    <name type="scientific">Dovyalis caffra</name>
    <dbReference type="NCBI Taxonomy" id="77055"/>
    <lineage>
        <taxon>Eukaryota</taxon>
        <taxon>Viridiplantae</taxon>
        <taxon>Streptophyta</taxon>
        <taxon>Embryophyta</taxon>
        <taxon>Tracheophyta</taxon>
        <taxon>Spermatophyta</taxon>
        <taxon>Magnoliopsida</taxon>
        <taxon>eudicotyledons</taxon>
        <taxon>Gunneridae</taxon>
        <taxon>Pentapetalae</taxon>
        <taxon>rosids</taxon>
        <taxon>fabids</taxon>
        <taxon>Malpighiales</taxon>
        <taxon>Salicaceae</taxon>
        <taxon>Flacourtieae</taxon>
        <taxon>Dovyalis</taxon>
    </lineage>
</organism>
<accession>A0AAV1RPQ4</accession>
<protein>
    <submittedName>
        <fullName evidence="1">Uncharacterized protein</fullName>
    </submittedName>
</protein>
<dbReference type="Proteomes" id="UP001314170">
    <property type="component" value="Unassembled WGS sequence"/>
</dbReference>
<evidence type="ECO:0000313" key="2">
    <source>
        <dbReference type="Proteomes" id="UP001314170"/>
    </source>
</evidence>
<dbReference type="PANTHER" id="PTHR10292">
    <property type="entry name" value="CLATHRIN HEAVY CHAIN RELATED"/>
    <property type="match status" value="1"/>
</dbReference>
<name>A0AAV1RPQ4_9ROSI</name>
<dbReference type="AlphaFoldDB" id="A0AAV1RPQ4"/>
<gene>
    <name evidence="1" type="ORF">DCAF_LOCUS12894</name>
</gene>
<keyword evidence="2" id="KW-1185">Reference proteome</keyword>